<dbReference type="RefSeq" id="YP_009225503.1">
    <property type="nucleotide sequence ID" value="NC_029094.1"/>
</dbReference>
<dbReference type="KEGG" id="vg:26796564"/>
<dbReference type="GeneID" id="26796564"/>
<accession>A0A0H4J234</accession>
<proteinExistence type="predicted"/>
<dbReference type="Proteomes" id="UP000202763">
    <property type="component" value="Segment"/>
</dbReference>
<dbReference type="OrthoDB" id="8611at10239"/>
<reference evidence="1 2" key="1">
    <citation type="submission" date="2015-05" db="EMBL/GenBank/DDBJ databases">
        <authorList>
            <person name="Wang D.B."/>
            <person name="Wang M."/>
        </authorList>
    </citation>
    <scope>NUCLEOTIDE SEQUENCE [LARGE SCALE GENOMIC DNA]</scope>
</reference>
<evidence type="ECO:0000313" key="2">
    <source>
        <dbReference type="Proteomes" id="UP000202763"/>
    </source>
</evidence>
<name>A0A0H4J234_9CAUD</name>
<organism evidence="1 2">
    <name type="scientific">Pseudoalteromonas phage H101</name>
    <dbReference type="NCBI Taxonomy" id="1654919"/>
    <lineage>
        <taxon>Viruses</taxon>
        <taxon>Duplodnaviria</taxon>
        <taxon>Heunggongvirae</taxon>
        <taxon>Uroviricota</taxon>
        <taxon>Caudoviricetes</taxon>
        <taxon>Shandongvirus</taxon>
        <taxon>Shandongvirus H101</taxon>
    </lineage>
</organism>
<dbReference type="EMBL" id="KR534323">
    <property type="protein sequence ID" value="AKO60970.1"/>
    <property type="molecule type" value="Genomic_DNA"/>
</dbReference>
<protein>
    <submittedName>
        <fullName evidence="1">Uncharacterized protein</fullName>
    </submittedName>
</protein>
<sequence>MIRRCYSRKWQEKYPTYKGYKVCEEWWLFSSFKRWMKGQDWINKQINKDCIYPNSKVYSPENCTFVEVQLNKLLNYRTGVRGVLKQGVSLNPRGGYVAQCNNGKGKVLYIGTFPTEAQAYEAYVTYKHALILQVADEQEDIRVKNGLLLHAQILLDTLEDA</sequence>
<keyword evidence="2" id="KW-1185">Reference proteome</keyword>
<evidence type="ECO:0000313" key="1">
    <source>
        <dbReference type="EMBL" id="AKO60970.1"/>
    </source>
</evidence>